<dbReference type="GO" id="GO:0005789">
    <property type="term" value="C:endoplasmic reticulum membrane"/>
    <property type="evidence" value="ECO:0007669"/>
    <property type="project" value="UniProtKB-SubCell"/>
</dbReference>
<dbReference type="GO" id="GO:0020037">
    <property type="term" value="F:heme binding"/>
    <property type="evidence" value="ECO:0007669"/>
    <property type="project" value="UniProtKB-UniRule"/>
</dbReference>
<evidence type="ECO:0000256" key="4">
    <source>
        <dbReference type="ARBA" id="ARBA00022723"/>
    </source>
</evidence>
<comment type="subcellular location">
    <subcellularLocation>
        <location evidence="12">Endoplasmic reticulum membrane</location>
    </subcellularLocation>
    <subcellularLocation>
        <location evidence="12">Microsome membrane</location>
    </subcellularLocation>
</comment>
<dbReference type="EMBL" id="JH171304">
    <property type="protein sequence ID" value="EHB11279.1"/>
    <property type="molecule type" value="Genomic_DNA"/>
</dbReference>
<comment type="function">
    <text evidence="12">Cytochromes P450 are a group of heme-thiolate monooxygenases. In liver microsomes, this enzyme is involved in an NADPH-dependent electron transport pathway. It oxidizes a variety of structurally unrelated compounds, including steroids, fatty acids, and xenobiotics.</text>
</comment>
<dbReference type="Gene3D" id="1.10.630.10">
    <property type="entry name" value="Cytochrome P450"/>
    <property type="match status" value="2"/>
</dbReference>
<keyword evidence="9 12" id="KW-0503">Monooxygenase</keyword>
<dbReference type="FunCoup" id="G5BPR8">
    <property type="interactions" value="987"/>
</dbReference>
<evidence type="ECO:0000256" key="5">
    <source>
        <dbReference type="ARBA" id="ARBA00022824"/>
    </source>
</evidence>
<dbReference type="Proteomes" id="UP000006813">
    <property type="component" value="Unassembled WGS sequence"/>
</dbReference>
<dbReference type="GO" id="GO:0019369">
    <property type="term" value="P:arachidonate metabolic process"/>
    <property type="evidence" value="ECO:0007669"/>
    <property type="project" value="TreeGrafter"/>
</dbReference>
<evidence type="ECO:0000313" key="15">
    <source>
        <dbReference type="EMBL" id="EHB11279.1"/>
    </source>
</evidence>
<dbReference type="FunFam" id="1.10.630.10:FF:000004">
    <property type="entry name" value="cytochrome P450 2D15 isoform X1"/>
    <property type="match status" value="1"/>
</dbReference>
<protein>
    <recommendedName>
        <fullName evidence="12">Cytochrome P450</fullName>
        <ecNumber evidence="12">1.14.14.-</ecNumber>
    </recommendedName>
</protein>
<accession>G5BPR8</accession>
<keyword evidence="13" id="KW-0812">Transmembrane</keyword>
<dbReference type="Pfam" id="PF00067">
    <property type="entry name" value="p450"/>
    <property type="match status" value="2"/>
</dbReference>
<reference evidence="15 16" key="1">
    <citation type="journal article" date="2011" name="Nature">
        <title>Genome sequencing reveals insights into physiology and longevity of the naked mole rat.</title>
        <authorList>
            <person name="Kim E.B."/>
            <person name="Fang X."/>
            <person name="Fushan A.A."/>
            <person name="Huang Z."/>
            <person name="Lobanov A.V."/>
            <person name="Han L."/>
            <person name="Marino S.M."/>
            <person name="Sun X."/>
            <person name="Turanov A.A."/>
            <person name="Yang P."/>
            <person name="Yim S.H."/>
            <person name="Zhao X."/>
            <person name="Kasaikina M.V."/>
            <person name="Stoletzki N."/>
            <person name="Peng C."/>
            <person name="Polak P."/>
            <person name="Xiong Z."/>
            <person name="Kiezun A."/>
            <person name="Zhu Y."/>
            <person name="Chen Y."/>
            <person name="Kryukov G.V."/>
            <person name="Zhang Q."/>
            <person name="Peshkin L."/>
            <person name="Yang L."/>
            <person name="Bronson R.T."/>
            <person name="Buffenstein R."/>
            <person name="Wang B."/>
            <person name="Han C."/>
            <person name="Li Q."/>
            <person name="Chen L."/>
            <person name="Zhao W."/>
            <person name="Sunyaev S.R."/>
            <person name="Park T.J."/>
            <person name="Zhang G."/>
            <person name="Wang J."/>
            <person name="Gladyshev V.N."/>
        </authorList>
    </citation>
    <scope>NUCLEOTIDE SEQUENCE [LARGE SCALE GENOMIC DNA]</scope>
</reference>
<comment type="similarity">
    <text evidence="2 12">Belongs to the cytochrome P450 family.</text>
</comment>
<dbReference type="GO" id="GO:0016712">
    <property type="term" value="F:oxidoreductase activity, acting on paired donors, with incorporation or reduction of molecular oxygen, reduced flavin or flavoprotein as one donor, and incorporation of one atom of oxygen"/>
    <property type="evidence" value="ECO:0007669"/>
    <property type="project" value="InterPro"/>
</dbReference>
<dbReference type="PRINTS" id="PR00385">
    <property type="entry name" value="P450"/>
</dbReference>
<evidence type="ECO:0000256" key="13">
    <source>
        <dbReference type="SAM" id="Phobius"/>
    </source>
</evidence>
<keyword evidence="4 11" id="KW-0479">Metal-binding</keyword>
<evidence type="ECO:0000256" key="7">
    <source>
        <dbReference type="ARBA" id="ARBA00023002"/>
    </source>
</evidence>
<sequence length="761" mass="84995">MGLLPVAVAVAVFCLLVDLTHQLQCWAAHYPPDPVPLPGLGNRLQVEFQNMTYSFYKVRDIDMAVAQVPVTPSYRQWIVDKASGWTGTSDSKRKKGLAFSPKAILNQAVCNVIASLIYVCCFKCSDPALIRKMDLLEDSVKEDSGLMPQDRRVWRKQVTCGQGQALRVPQKVWDLKLVPKALLALVDELLTEHRRTPDPARPPGDLSDVFLAEVEQAKGNPESSFSDENLCLVAADLFKAGMATTSTTLGWTLLLMIVGIRGRGRYQNLCSNLSMGLLPVAVAVAIFLLLVDLMHRRQRWAARYPPGPMPVPGLGNLLQVDFQNMAYSCYKLRNRFGDVFSLQLAWKPVVVVNGLQAVREALVNHSEDTADRPPMPIYEHLGLRQNSTGRVVMAPYGPAWREQRRFSVSTLRNFGLGKKSLEQWVTKEASCLCAAFANQDGRAFSPNTLLSQAVCNVIASLIYARRFEYDDPALIRMMDLLEDSLKEDSGLMPQVLNAVPMLLRIPGVAEKALPGQKALLALIDELLTEHKMTHDPNQPPRDLTDVFLTEVEKAKGNPESSFNDENLRMVVTDLFTAGMATTSTTLAWALLLMILHPDVQRRVHQEIDEVIGEGARMPFTNAVIHEVQRFGDIIPMSVPHMTSRDTEVQGFLIPKGTTIITNLSSVLKDETVWEKPFRFHPEHFLDTEGRFVKFEAFMPFSAGRRACLGEPLARMELFLFFTCLLQCFSFSVPEGQPQPSDYGVPYFLVSPSPYQLCAVSR</sequence>
<dbReference type="GO" id="GO:0005506">
    <property type="term" value="F:iron ion binding"/>
    <property type="evidence" value="ECO:0007669"/>
    <property type="project" value="UniProtKB-UniRule"/>
</dbReference>
<feature type="signal peptide" evidence="14">
    <location>
        <begin position="1"/>
        <end position="22"/>
    </location>
</feature>
<dbReference type="PANTHER" id="PTHR24300">
    <property type="entry name" value="CYTOCHROME P450 508A4-RELATED"/>
    <property type="match status" value="1"/>
</dbReference>
<dbReference type="CDD" id="cd20663">
    <property type="entry name" value="CYP2D"/>
    <property type="match status" value="1"/>
</dbReference>
<evidence type="ECO:0000256" key="9">
    <source>
        <dbReference type="ARBA" id="ARBA00023033"/>
    </source>
</evidence>
<evidence type="ECO:0000256" key="3">
    <source>
        <dbReference type="ARBA" id="ARBA00022617"/>
    </source>
</evidence>
<evidence type="ECO:0000256" key="14">
    <source>
        <dbReference type="SAM" id="SignalP"/>
    </source>
</evidence>
<dbReference type="InterPro" id="IPR002401">
    <property type="entry name" value="Cyt_P450_E_grp-I"/>
</dbReference>
<feature type="chain" id="PRO_5003474649" description="Cytochrome P450" evidence="14">
    <location>
        <begin position="23"/>
        <end position="761"/>
    </location>
</feature>
<dbReference type="SUPFAM" id="SSF48264">
    <property type="entry name" value="Cytochrome P450"/>
    <property type="match status" value="2"/>
</dbReference>
<keyword evidence="8 11" id="KW-0408">Iron</keyword>
<dbReference type="AlphaFoldDB" id="G5BPR8"/>
<evidence type="ECO:0000256" key="11">
    <source>
        <dbReference type="PIRSR" id="PIRSR602401-1"/>
    </source>
</evidence>
<evidence type="ECO:0000256" key="2">
    <source>
        <dbReference type="ARBA" id="ARBA00010617"/>
    </source>
</evidence>
<dbReference type="InParanoid" id="G5BPR8"/>
<dbReference type="eggNOG" id="KOG0156">
    <property type="taxonomic scope" value="Eukaryota"/>
</dbReference>
<evidence type="ECO:0000256" key="8">
    <source>
        <dbReference type="ARBA" id="ARBA00023004"/>
    </source>
</evidence>
<feature type="transmembrane region" description="Helical" evidence="13">
    <location>
        <begin position="273"/>
        <end position="293"/>
    </location>
</feature>
<dbReference type="EC" id="1.14.14.-" evidence="12"/>
<comment type="cofactor">
    <cofactor evidence="1 11 12">
        <name>heme</name>
        <dbReference type="ChEBI" id="CHEBI:30413"/>
    </cofactor>
</comment>
<keyword evidence="7 12" id="KW-0560">Oxidoreductase</keyword>
<gene>
    <name evidence="15" type="ORF">GW7_19456</name>
</gene>
<dbReference type="PRINTS" id="PR01686">
    <property type="entry name" value="EP450ICYP2D"/>
</dbReference>
<dbReference type="InterPro" id="IPR001128">
    <property type="entry name" value="Cyt_P450"/>
</dbReference>
<dbReference type="InterPro" id="IPR008069">
    <property type="entry name" value="Cyt_P450_E_grp-I_CYP2D-like"/>
</dbReference>
<dbReference type="PROSITE" id="PS00086">
    <property type="entry name" value="CYTOCHROME_P450"/>
    <property type="match status" value="1"/>
</dbReference>
<dbReference type="InterPro" id="IPR017972">
    <property type="entry name" value="Cyt_P450_CS"/>
</dbReference>
<organism evidence="15 16">
    <name type="scientific">Heterocephalus glaber</name>
    <name type="common">Naked mole rat</name>
    <dbReference type="NCBI Taxonomy" id="10181"/>
    <lineage>
        <taxon>Eukaryota</taxon>
        <taxon>Metazoa</taxon>
        <taxon>Chordata</taxon>
        <taxon>Craniata</taxon>
        <taxon>Vertebrata</taxon>
        <taxon>Euteleostomi</taxon>
        <taxon>Mammalia</taxon>
        <taxon>Eutheria</taxon>
        <taxon>Euarchontoglires</taxon>
        <taxon>Glires</taxon>
        <taxon>Rodentia</taxon>
        <taxon>Hystricomorpha</taxon>
        <taxon>Bathyergidae</taxon>
        <taxon>Heterocephalus</taxon>
    </lineage>
</organism>
<keyword evidence="13" id="KW-1133">Transmembrane helix</keyword>
<proteinExistence type="inferred from homology"/>
<keyword evidence="5" id="KW-0256">Endoplasmic reticulum</keyword>
<dbReference type="InterPro" id="IPR036396">
    <property type="entry name" value="Cyt_P450_sf"/>
</dbReference>
<dbReference type="PRINTS" id="PR00463">
    <property type="entry name" value="EP450I"/>
</dbReference>
<dbReference type="InterPro" id="IPR050182">
    <property type="entry name" value="Cytochrome_P450_fam2"/>
</dbReference>
<feature type="binding site" description="axial binding residue" evidence="11">
    <location>
        <position position="707"/>
    </location>
    <ligand>
        <name>heme</name>
        <dbReference type="ChEBI" id="CHEBI:30413"/>
    </ligand>
    <ligandPart>
        <name>Fe</name>
        <dbReference type="ChEBI" id="CHEBI:18248"/>
    </ligandPart>
</feature>
<evidence type="ECO:0000256" key="10">
    <source>
        <dbReference type="ARBA" id="ARBA00023136"/>
    </source>
</evidence>
<dbReference type="PANTHER" id="PTHR24300:SF1">
    <property type="entry name" value="CYTOCHROME P450 2D6-RELATED"/>
    <property type="match status" value="1"/>
</dbReference>
<name>G5BPR8_HETGA</name>
<evidence type="ECO:0000256" key="6">
    <source>
        <dbReference type="ARBA" id="ARBA00022848"/>
    </source>
</evidence>
<keyword evidence="14" id="KW-0732">Signal</keyword>
<dbReference type="GO" id="GO:0006805">
    <property type="term" value="P:xenobiotic metabolic process"/>
    <property type="evidence" value="ECO:0007669"/>
    <property type="project" value="TreeGrafter"/>
</dbReference>
<keyword evidence="10 13" id="KW-0472">Membrane</keyword>
<keyword evidence="6" id="KW-0492">Microsome</keyword>
<evidence type="ECO:0000256" key="12">
    <source>
        <dbReference type="RuleBase" id="RU368047"/>
    </source>
</evidence>
<keyword evidence="3 11" id="KW-0349">Heme</keyword>
<evidence type="ECO:0000256" key="1">
    <source>
        <dbReference type="ARBA" id="ARBA00001971"/>
    </source>
</evidence>
<dbReference type="STRING" id="10181.G5BPR8"/>
<evidence type="ECO:0000313" key="16">
    <source>
        <dbReference type="Proteomes" id="UP000006813"/>
    </source>
</evidence>